<accession>A0A177MJ71</accession>
<dbReference type="RefSeq" id="WP_064036307.1">
    <property type="nucleotide sequence ID" value="NZ_LUUH01000040.1"/>
</dbReference>
<gene>
    <name evidence="1" type="ORF">A1353_10845</name>
</gene>
<proteinExistence type="predicted"/>
<evidence type="ECO:0000313" key="1">
    <source>
        <dbReference type="EMBL" id="OAI05661.1"/>
    </source>
</evidence>
<evidence type="ECO:0008006" key="3">
    <source>
        <dbReference type="Google" id="ProtNLM"/>
    </source>
</evidence>
<comment type="caution">
    <text evidence="1">The sequence shown here is derived from an EMBL/GenBank/DDBJ whole genome shotgun (WGS) entry which is preliminary data.</text>
</comment>
<organism evidence="1 2">
    <name type="scientific">Methylomonas methanica</name>
    <dbReference type="NCBI Taxonomy" id="421"/>
    <lineage>
        <taxon>Bacteria</taxon>
        <taxon>Pseudomonadati</taxon>
        <taxon>Pseudomonadota</taxon>
        <taxon>Gammaproteobacteria</taxon>
        <taxon>Methylococcales</taxon>
        <taxon>Methylococcaceae</taxon>
        <taxon>Methylomonas</taxon>
    </lineage>
</organism>
<dbReference type="AlphaFoldDB" id="A0A177MJ71"/>
<reference evidence="1 2" key="1">
    <citation type="submission" date="2016-03" db="EMBL/GenBank/DDBJ databases">
        <authorList>
            <person name="Ploux O."/>
        </authorList>
    </citation>
    <scope>NUCLEOTIDE SEQUENCE [LARGE SCALE GENOMIC DNA]</scope>
    <source>
        <strain evidence="1 2">R-45371</strain>
    </source>
</reference>
<evidence type="ECO:0000313" key="2">
    <source>
        <dbReference type="Proteomes" id="UP000077763"/>
    </source>
</evidence>
<sequence length="179" mass="20357">MTFSPSSQPDLDWSQIRETIKLLTVSVAQVEGSMKAGDESVSALADSFTNMVDDMKNIHEILSGLQQSESRDNALQHCEATQQRINSAIVAFQFYDRLQQCLQHVSNNLKGLSIIIDTPHRLYNPAEWHKFQESIRSQYTMESEKVMFDAIHQGKSVDEALAMFQQANQLSDEDEIEIF</sequence>
<dbReference type="EMBL" id="LUUH01000040">
    <property type="protein sequence ID" value="OAI05661.1"/>
    <property type="molecule type" value="Genomic_DNA"/>
</dbReference>
<protein>
    <recommendedName>
        <fullName evidence="3">Chemotaxis protein</fullName>
    </recommendedName>
</protein>
<dbReference type="Proteomes" id="UP000077763">
    <property type="component" value="Unassembled WGS sequence"/>
</dbReference>
<name>A0A177MJ71_METMH</name>